<proteinExistence type="predicted"/>
<feature type="transmembrane region" description="Helical" evidence="2">
    <location>
        <begin position="76"/>
        <end position="96"/>
    </location>
</feature>
<feature type="transmembrane region" description="Helical" evidence="2">
    <location>
        <begin position="145"/>
        <end position="168"/>
    </location>
</feature>
<feature type="compositionally biased region" description="Low complexity" evidence="1">
    <location>
        <begin position="473"/>
        <end position="513"/>
    </location>
</feature>
<keyword evidence="2" id="KW-0812">Transmembrane</keyword>
<feature type="transmembrane region" description="Helical" evidence="2">
    <location>
        <begin position="430"/>
        <end position="451"/>
    </location>
</feature>
<organism evidence="4 5">
    <name type="scientific">Trebonia kvetii</name>
    <dbReference type="NCBI Taxonomy" id="2480626"/>
    <lineage>
        <taxon>Bacteria</taxon>
        <taxon>Bacillati</taxon>
        <taxon>Actinomycetota</taxon>
        <taxon>Actinomycetes</taxon>
        <taxon>Streptosporangiales</taxon>
        <taxon>Treboniaceae</taxon>
        <taxon>Trebonia</taxon>
    </lineage>
</organism>
<dbReference type="GO" id="GO:0016020">
    <property type="term" value="C:membrane"/>
    <property type="evidence" value="ECO:0007669"/>
    <property type="project" value="TreeGrafter"/>
</dbReference>
<dbReference type="OrthoDB" id="9807745at2"/>
<feature type="transmembrane region" description="Helical" evidence="2">
    <location>
        <begin position="306"/>
        <end position="324"/>
    </location>
</feature>
<dbReference type="InterPro" id="IPR050879">
    <property type="entry name" value="Acyltransferase_3"/>
</dbReference>
<keyword evidence="4" id="KW-0808">Transferase</keyword>
<evidence type="ECO:0000259" key="3">
    <source>
        <dbReference type="Pfam" id="PF01757"/>
    </source>
</evidence>
<feature type="transmembrane region" description="Helical" evidence="2">
    <location>
        <begin position="281"/>
        <end position="300"/>
    </location>
</feature>
<evidence type="ECO:0000256" key="2">
    <source>
        <dbReference type="SAM" id="Phobius"/>
    </source>
</evidence>
<dbReference type="PANTHER" id="PTHR23028:SF53">
    <property type="entry name" value="ACYL_TRANSF_3 DOMAIN-CONTAINING PROTEIN"/>
    <property type="match status" value="1"/>
</dbReference>
<evidence type="ECO:0000256" key="1">
    <source>
        <dbReference type="SAM" id="MobiDB-lite"/>
    </source>
</evidence>
<feature type="transmembrane region" description="Helical" evidence="2">
    <location>
        <begin position="225"/>
        <end position="249"/>
    </location>
</feature>
<dbReference type="EMBL" id="RPFW01000003">
    <property type="protein sequence ID" value="TVZ04309.1"/>
    <property type="molecule type" value="Genomic_DNA"/>
</dbReference>
<reference evidence="4 5" key="1">
    <citation type="submission" date="2018-11" db="EMBL/GenBank/DDBJ databases">
        <title>Trebonia kvetii gen.nov., sp.nov., a novel acidophilic actinobacterium, and proposal of the new actinobacterial family Treboniaceae fam. nov.</title>
        <authorList>
            <person name="Rapoport D."/>
            <person name="Sagova-Mareckova M."/>
            <person name="Sedlacek I."/>
            <person name="Provaznik J."/>
            <person name="Kralova S."/>
            <person name="Pavlinic D."/>
            <person name="Benes V."/>
            <person name="Kopecky J."/>
        </authorList>
    </citation>
    <scope>NUCLEOTIDE SEQUENCE [LARGE SCALE GENOMIC DNA]</scope>
    <source>
        <strain evidence="4 5">15Tr583</strain>
    </source>
</reference>
<gene>
    <name evidence="4" type="ORF">EAS64_18195</name>
</gene>
<feature type="transmembrane region" description="Helical" evidence="2">
    <location>
        <begin position="392"/>
        <end position="410"/>
    </location>
</feature>
<feature type="transmembrane region" description="Helical" evidence="2">
    <location>
        <begin position="336"/>
        <end position="353"/>
    </location>
</feature>
<keyword evidence="2" id="KW-0472">Membrane</keyword>
<feature type="domain" description="Acyltransferase 3" evidence="3">
    <location>
        <begin position="72"/>
        <end position="448"/>
    </location>
</feature>
<evidence type="ECO:0000313" key="4">
    <source>
        <dbReference type="EMBL" id="TVZ04309.1"/>
    </source>
</evidence>
<feature type="transmembrane region" description="Helical" evidence="2">
    <location>
        <begin position="188"/>
        <end position="213"/>
    </location>
</feature>
<dbReference type="PANTHER" id="PTHR23028">
    <property type="entry name" value="ACETYLTRANSFERASE"/>
    <property type="match status" value="1"/>
</dbReference>
<accession>A0A6P2BYT8</accession>
<dbReference type="GO" id="GO:0000271">
    <property type="term" value="P:polysaccharide biosynthetic process"/>
    <property type="evidence" value="ECO:0007669"/>
    <property type="project" value="TreeGrafter"/>
</dbReference>
<feature type="region of interest" description="Disordered" evidence="1">
    <location>
        <begin position="1"/>
        <end position="23"/>
    </location>
</feature>
<evidence type="ECO:0000313" key="5">
    <source>
        <dbReference type="Proteomes" id="UP000460272"/>
    </source>
</evidence>
<dbReference type="AlphaFoldDB" id="A0A6P2BYT8"/>
<keyword evidence="5" id="KW-1185">Reference proteome</keyword>
<dbReference type="Proteomes" id="UP000460272">
    <property type="component" value="Unassembled WGS sequence"/>
</dbReference>
<feature type="transmembrane region" description="Helical" evidence="2">
    <location>
        <begin position="255"/>
        <end position="274"/>
    </location>
</feature>
<keyword evidence="2" id="KW-1133">Transmembrane helix</keyword>
<comment type="caution">
    <text evidence="4">The sequence shown here is derived from an EMBL/GenBank/DDBJ whole genome shotgun (WGS) entry which is preliminary data.</text>
</comment>
<sequence length="520" mass="55246">MYARQARCSSSLSQRGGPVRGSPSVRDCVGIGVTYPSLLVAATGVPDLAAWRRPRCGCGNVDQMSESRQRLAWLDALRGFAALCVVFDHGSTLLLMPVRSYLYHWLNLGQYGVFVFFLVSGYIVPASLERKGSIRGFWISRAFRLYPMFLIVIALSAMSYLTGHGTVANAGRHPLTALLGWLFMLQNLVAGINLPVVIWTLSYEMVFYLLLAALFSWGIHRRSGWYASAFAAGALLFGGVLPMAALGHWSNGPNHAALVLNLTVDALVLAGLAASLSARSGVARAGTTLAGLVAFVLVMVNQHYPYPWSGCVILALMFTGTLIYRAEQGQAGKWTAAAIVATVLALTTVAGVWHGARHHDHHWQVTWATSVLLAGATFGIGLAVRRWRVPRWCAWLGMVSYSVYLLHPLVFDAYRSVPELHRKHTLAGQALYFAALIAVIVGLSALAYYLVEKPMQGLGRRVAARFGYATGTASGAGAPGDSLPGAGAPGRSAADGDAPAAASRSASSSTAVAGGSGGSP</sequence>
<feature type="transmembrane region" description="Helical" evidence="2">
    <location>
        <begin position="102"/>
        <end position="124"/>
    </location>
</feature>
<dbReference type="InterPro" id="IPR002656">
    <property type="entry name" value="Acyl_transf_3_dom"/>
</dbReference>
<feature type="transmembrane region" description="Helical" evidence="2">
    <location>
        <begin position="365"/>
        <end position="385"/>
    </location>
</feature>
<name>A0A6P2BYT8_9ACTN</name>
<dbReference type="GO" id="GO:0016747">
    <property type="term" value="F:acyltransferase activity, transferring groups other than amino-acyl groups"/>
    <property type="evidence" value="ECO:0007669"/>
    <property type="project" value="InterPro"/>
</dbReference>
<keyword evidence="4" id="KW-0012">Acyltransferase</keyword>
<protein>
    <submittedName>
        <fullName evidence="4">Acyltransferase</fullName>
    </submittedName>
</protein>
<feature type="region of interest" description="Disordered" evidence="1">
    <location>
        <begin position="473"/>
        <end position="520"/>
    </location>
</feature>
<dbReference type="Pfam" id="PF01757">
    <property type="entry name" value="Acyl_transf_3"/>
    <property type="match status" value="1"/>
</dbReference>